<evidence type="ECO:0000313" key="3">
    <source>
        <dbReference type="Proteomes" id="UP001589833"/>
    </source>
</evidence>
<proteinExistence type="predicted"/>
<keyword evidence="3" id="KW-1185">Reference proteome</keyword>
<evidence type="ECO:0000313" key="2">
    <source>
        <dbReference type="EMBL" id="MFC0560910.1"/>
    </source>
</evidence>
<comment type="caution">
    <text evidence="2">The sequence shown here is derived from an EMBL/GenBank/DDBJ whole genome shotgun (WGS) entry which is preliminary data.</text>
</comment>
<organism evidence="2 3">
    <name type="scientific">Halalkalibacter alkalisediminis</name>
    <dbReference type="NCBI Taxonomy" id="935616"/>
    <lineage>
        <taxon>Bacteria</taxon>
        <taxon>Bacillati</taxon>
        <taxon>Bacillota</taxon>
        <taxon>Bacilli</taxon>
        <taxon>Bacillales</taxon>
        <taxon>Bacillaceae</taxon>
        <taxon>Halalkalibacter</taxon>
    </lineage>
</organism>
<dbReference type="Proteomes" id="UP001589833">
    <property type="component" value="Unassembled WGS sequence"/>
</dbReference>
<sequence length="291" mass="33570">MRKKVPFIALLLVCLFIMGACFDRQNQDVIDTGMASASSEYEQGEESTHLEYEYVEEEAVLAKEGGAPKPEHETIWEDGKEKVAFVEERMVEIKEAIMNEEYEKGKEELLKLRDEIDHDDIMIIYQLDVTDLLEQVELALEEDHGESEPGEQDEPTEAVEVVYLDYVNERFGFSFKYPEGLESDPPPENRDGVRFYNDDFEIAAYGGNHSESIEYYYEEAVAGVSSEVAYQRMTEDWYVLSYVENEMNVYKRFFYGESTFAGFVIMYPVDKQDTYDAVTAFISESFDSGVE</sequence>
<keyword evidence="1" id="KW-0732">Signal</keyword>
<name>A0ABV6NJG4_9BACI</name>
<evidence type="ECO:0000256" key="1">
    <source>
        <dbReference type="SAM" id="SignalP"/>
    </source>
</evidence>
<accession>A0ABV6NJG4</accession>
<feature type="signal peptide" evidence="1">
    <location>
        <begin position="1"/>
        <end position="19"/>
    </location>
</feature>
<dbReference type="RefSeq" id="WP_273848031.1">
    <property type="nucleotide sequence ID" value="NZ_JAQQWT010000046.1"/>
</dbReference>
<dbReference type="EMBL" id="JBHLTR010000048">
    <property type="protein sequence ID" value="MFC0560910.1"/>
    <property type="molecule type" value="Genomic_DNA"/>
</dbReference>
<gene>
    <name evidence="2" type="ORF">ACFFH4_18320</name>
</gene>
<reference evidence="2 3" key="1">
    <citation type="submission" date="2024-09" db="EMBL/GenBank/DDBJ databases">
        <authorList>
            <person name="Sun Q."/>
            <person name="Mori K."/>
        </authorList>
    </citation>
    <scope>NUCLEOTIDE SEQUENCE [LARGE SCALE GENOMIC DNA]</scope>
    <source>
        <strain evidence="2 3">NCAIM B.02301</strain>
    </source>
</reference>
<protein>
    <submittedName>
        <fullName evidence="2">Uncharacterized protein</fullName>
    </submittedName>
</protein>
<dbReference type="PROSITE" id="PS51257">
    <property type="entry name" value="PROKAR_LIPOPROTEIN"/>
    <property type="match status" value="1"/>
</dbReference>
<feature type="chain" id="PRO_5046398026" evidence="1">
    <location>
        <begin position="20"/>
        <end position="291"/>
    </location>
</feature>